<accession>A0A8J7FHI9</accession>
<evidence type="ECO:0000313" key="4">
    <source>
        <dbReference type="Proteomes" id="UP000640333"/>
    </source>
</evidence>
<dbReference type="Proteomes" id="UP000640333">
    <property type="component" value="Unassembled WGS sequence"/>
</dbReference>
<comment type="caution">
    <text evidence="3">The sequence shown here is derived from an EMBL/GenBank/DDBJ whole genome shotgun (WGS) entry which is preliminary data.</text>
</comment>
<organism evidence="3 4">
    <name type="scientific">Pontibacterium sinense</name>
    <dbReference type="NCBI Taxonomy" id="2781979"/>
    <lineage>
        <taxon>Bacteria</taxon>
        <taxon>Pseudomonadati</taxon>
        <taxon>Pseudomonadota</taxon>
        <taxon>Gammaproteobacteria</taxon>
        <taxon>Oceanospirillales</taxon>
        <taxon>Oceanospirillaceae</taxon>
        <taxon>Pontibacterium</taxon>
    </lineage>
</organism>
<dbReference type="AlphaFoldDB" id="A0A8J7FHI9"/>
<keyword evidence="4" id="KW-1185">Reference proteome</keyword>
<gene>
    <name evidence="3" type="ORF">IOQ59_10965</name>
</gene>
<name>A0A8J7FHI9_9GAMM</name>
<evidence type="ECO:0000256" key="1">
    <source>
        <dbReference type="SAM" id="Coils"/>
    </source>
</evidence>
<proteinExistence type="predicted"/>
<feature type="region of interest" description="Disordered" evidence="2">
    <location>
        <begin position="40"/>
        <end position="59"/>
    </location>
</feature>
<feature type="coiled-coil region" evidence="1">
    <location>
        <begin position="186"/>
        <end position="242"/>
    </location>
</feature>
<dbReference type="EMBL" id="JADEYS010000010">
    <property type="protein sequence ID" value="MBE9397778.1"/>
    <property type="molecule type" value="Genomic_DNA"/>
</dbReference>
<reference evidence="3" key="1">
    <citation type="submission" date="2020-10" db="EMBL/GenBank/DDBJ databases">
        <title>Bacterium isolated from coastal waters sediment.</title>
        <authorList>
            <person name="Chen R.-J."/>
            <person name="Lu D.-C."/>
            <person name="Zhu K.-L."/>
            <person name="Du Z.-J."/>
        </authorList>
    </citation>
    <scope>NUCLEOTIDE SEQUENCE</scope>
    <source>
        <strain evidence="3">N1Y112</strain>
    </source>
</reference>
<sequence>MAGKRGAGRPALDPLEKFRRKVKRAELKLQSMKTLADLETESGPIDLPKRRGRVPMNAQQKLQKEQVKFNKLIAELRKREDEAGEAHCNLEAVEDPTVNELGLSTTGKPRSDIFTILDRKLKAAKKKVKEAEEMEEVRNVKGGMGRPKITKAERVRRAKIEAFTLEARILEEEGRLDEIGLQKRKLKKLRDAAHDARMRIKAYTKEDYELCFDEINRAKQLLESIENTVKTEELRFKHLEDMKEGLNEYDDLENELRGIAEYDPNLPACEHARMIQVLRKQKIIKDELNRIRNELNATVHIDGF</sequence>
<protein>
    <submittedName>
        <fullName evidence="3">Uncharacterized protein</fullName>
    </submittedName>
</protein>
<dbReference type="RefSeq" id="WP_193953334.1">
    <property type="nucleotide sequence ID" value="NZ_JADEYS010000010.1"/>
</dbReference>
<keyword evidence="1" id="KW-0175">Coiled coil</keyword>
<evidence type="ECO:0000313" key="3">
    <source>
        <dbReference type="EMBL" id="MBE9397778.1"/>
    </source>
</evidence>
<evidence type="ECO:0000256" key="2">
    <source>
        <dbReference type="SAM" id="MobiDB-lite"/>
    </source>
</evidence>